<evidence type="ECO:0000313" key="2">
    <source>
        <dbReference type="EMBL" id="EYC52958.1"/>
    </source>
</evidence>
<dbReference type="Proteomes" id="UP000023268">
    <property type="component" value="Unassembled WGS sequence"/>
</dbReference>
<feature type="domain" description="NYN" evidence="1">
    <location>
        <begin position="18"/>
        <end position="144"/>
    </location>
</feature>
<name>A0A016XP16_9BURK</name>
<proteinExistence type="predicted"/>
<dbReference type="eggNOG" id="COG1432">
    <property type="taxonomic scope" value="Bacteria"/>
</dbReference>
<comment type="caution">
    <text evidence="2">The sequence shown here is derived from an EMBL/GenBank/DDBJ whole genome shotgun (WGS) entry which is preliminary data.</text>
</comment>
<dbReference type="EMBL" id="JEMG01000001">
    <property type="protein sequence ID" value="EYC52958.1"/>
    <property type="molecule type" value="Genomic_DNA"/>
</dbReference>
<accession>A0A016XP16</accession>
<reference evidence="2 3" key="1">
    <citation type="submission" date="2014-02" db="EMBL/GenBank/DDBJ databases">
        <title>Draft Genome of Hylemonella gracilis isolated from the Niagara River.</title>
        <authorList>
            <person name="Pawlowski D.R."/>
            <person name="Koudelka G.B."/>
        </authorList>
    </citation>
    <scope>NUCLEOTIDE SEQUENCE [LARGE SCALE GENOMIC DNA]</scope>
    <source>
        <strain evidence="2 3">Niagara R</strain>
    </source>
</reference>
<dbReference type="STRING" id="1458275.AZ34_15270"/>
<dbReference type="Gene3D" id="3.40.50.1010">
    <property type="entry name" value="5'-nuclease"/>
    <property type="match status" value="1"/>
</dbReference>
<protein>
    <recommendedName>
        <fullName evidence="1">NYN domain-containing protein</fullName>
    </recommendedName>
</protein>
<dbReference type="AlphaFoldDB" id="A0A016XP16"/>
<gene>
    <name evidence="2" type="ORF">AZ34_15270</name>
</gene>
<dbReference type="InterPro" id="IPR021139">
    <property type="entry name" value="NYN"/>
</dbReference>
<evidence type="ECO:0000259" key="1">
    <source>
        <dbReference type="Pfam" id="PF01936"/>
    </source>
</evidence>
<sequence length="161" mass="18379">MKRRGKDKLDRELDDAYEVDWGKFLFVVKSKGNRPLAQVPVLYGSRPPPEDTIWQRIRDEGFDVKLFDRNIRNKEKGVDMEMGMDVVERVLTVTPAGKLVLACGDADFIPVISRAKKRGWHVEVWFWSNAAEAIKKEASEFCVLDKYLPYLRIGGGVALPP</sequence>
<evidence type="ECO:0000313" key="3">
    <source>
        <dbReference type="Proteomes" id="UP000023268"/>
    </source>
</evidence>
<organism evidence="2 3">
    <name type="scientific">Hylemonella gracilis str. Niagara R</name>
    <dbReference type="NCBI Taxonomy" id="1458275"/>
    <lineage>
        <taxon>Bacteria</taxon>
        <taxon>Pseudomonadati</taxon>
        <taxon>Pseudomonadota</taxon>
        <taxon>Betaproteobacteria</taxon>
        <taxon>Burkholderiales</taxon>
        <taxon>Comamonadaceae</taxon>
        <taxon>Hylemonella</taxon>
    </lineage>
</organism>
<dbReference type="GO" id="GO:0004540">
    <property type="term" value="F:RNA nuclease activity"/>
    <property type="evidence" value="ECO:0007669"/>
    <property type="project" value="InterPro"/>
</dbReference>
<dbReference type="Pfam" id="PF01936">
    <property type="entry name" value="NYN"/>
    <property type="match status" value="1"/>
</dbReference>